<reference evidence="4 5" key="1">
    <citation type="journal article" date="2014" name="PLoS Genet.">
        <title>Hidden diversity in honey bee gut symbionts detected by single-cell genomics.</title>
        <authorList>
            <person name="Engel P."/>
            <person name="Stepanauskas R."/>
            <person name="Moran N."/>
        </authorList>
    </citation>
    <scope>NUCLEOTIDE SEQUENCE [LARGE SCALE GENOMIC DNA]</scope>
    <source>
        <strain evidence="4 5">SCGC AB-598-J21</strain>
    </source>
</reference>
<comment type="caution">
    <text evidence="4">The sequence shown here is derived from an EMBL/GenBank/DDBJ whole genome shotgun (WGS) entry which is preliminary data.</text>
</comment>
<evidence type="ECO:0000256" key="2">
    <source>
        <dbReference type="ARBA" id="ARBA00022679"/>
    </source>
</evidence>
<dbReference type="AlphaFoldDB" id="A0A074V6H2"/>
<dbReference type="InterPro" id="IPR050362">
    <property type="entry name" value="Cation-dep_OMT"/>
</dbReference>
<evidence type="ECO:0000313" key="4">
    <source>
        <dbReference type="EMBL" id="KEQ01033.1"/>
    </source>
</evidence>
<dbReference type="PANTHER" id="PTHR10509">
    <property type="entry name" value="O-METHYLTRANSFERASE-RELATED"/>
    <property type="match status" value="1"/>
</dbReference>
<dbReference type="CDD" id="cd02440">
    <property type="entry name" value="AdoMet_MTases"/>
    <property type="match status" value="1"/>
</dbReference>
<evidence type="ECO:0000256" key="1">
    <source>
        <dbReference type="ARBA" id="ARBA00022603"/>
    </source>
</evidence>
<accession>A0A074V6H2</accession>
<keyword evidence="2 4" id="KW-0808">Transferase</keyword>
<sequence length="222" mass="24817">MSQNGCLNTPELRQYLAGINPTEAPLLAQLRAETALHRKGNMSIAPEQAQLMVWLARMIQARNYLEIGVFTGYSSTAMAMALPEDGHITACDINVTYTDIARRYWQEANVSHKIQLYLQPAIITLDKLITSNQNNYYDIALIDADKIPTPQYFERCLQLVRPGGIIAIDNVLLHGRVAQTANANESESVHIMRQFNASLINDTRIIPLTIPLGDGLTLIQKR</sequence>
<dbReference type="InterPro" id="IPR002935">
    <property type="entry name" value="SAM_O-MeTrfase"/>
</dbReference>
<dbReference type="EMBL" id="AVQL01000438">
    <property type="protein sequence ID" value="KEQ01033.1"/>
    <property type="molecule type" value="Genomic_DNA"/>
</dbReference>
<keyword evidence="1 4" id="KW-0489">Methyltransferase</keyword>
<gene>
    <name evidence="4" type="ORF">SASC598J21_011840</name>
</gene>
<dbReference type="PANTHER" id="PTHR10509:SF14">
    <property type="entry name" value="CAFFEOYL-COA O-METHYLTRANSFERASE 3-RELATED"/>
    <property type="match status" value="1"/>
</dbReference>
<dbReference type="Gene3D" id="3.40.50.150">
    <property type="entry name" value="Vaccinia Virus protein VP39"/>
    <property type="match status" value="1"/>
</dbReference>
<evidence type="ECO:0000256" key="3">
    <source>
        <dbReference type="ARBA" id="ARBA00022691"/>
    </source>
</evidence>
<dbReference type="InterPro" id="IPR029063">
    <property type="entry name" value="SAM-dependent_MTases_sf"/>
</dbReference>
<dbReference type="GO" id="GO:0008171">
    <property type="term" value="F:O-methyltransferase activity"/>
    <property type="evidence" value="ECO:0007669"/>
    <property type="project" value="InterPro"/>
</dbReference>
<dbReference type="Pfam" id="PF01596">
    <property type="entry name" value="Methyltransf_3"/>
    <property type="match status" value="1"/>
</dbReference>
<dbReference type="Proteomes" id="UP000027644">
    <property type="component" value="Unassembled WGS sequence"/>
</dbReference>
<dbReference type="SUPFAM" id="SSF53335">
    <property type="entry name" value="S-adenosyl-L-methionine-dependent methyltransferases"/>
    <property type="match status" value="1"/>
</dbReference>
<dbReference type="GO" id="GO:0032259">
    <property type="term" value="P:methylation"/>
    <property type="evidence" value="ECO:0007669"/>
    <property type="project" value="UniProtKB-KW"/>
</dbReference>
<dbReference type="PROSITE" id="PS51682">
    <property type="entry name" value="SAM_OMT_I"/>
    <property type="match status" value="1"/>
</dbReference>
<keyword evidence="3" id="KW-0949">S-adenosyl-L-methionine</keyword>
<dbReference type="GO" id="GO:0008757">
    <property type="term" value="F:S-adenosylmethionine-dependent methyltransferase activity"/>
    <property type="evidence" value="ECO:0007669"/>
    <property type="project" value="TreeGrafter"/>
</dbReference>
<evidence type="ECO:0000313" key="5">
    <source>
        <dbReference type="Proteomes" id="UP000027644"/>
    </source>
</evidence>
<proteinExistence type="predicted"/>
<protein>
    <submittedName>
        <fullName evidence="4">Putative O-methyltransferase</fullName>
    </submittedName>
</protein>
<name>A0A074V6H2_9NEIS</name>
<organism evidence="4 5">
    <name type="scientific">Snodgrassella alvi SCGC AB-598-J21</name>
    <dbReference type="NCBI Taxonomy" id="1385367"/>
    <lineage>
        <taxon>Bacteria</taxon>
        <taxon>Pseudomonadati</taxon>
        <taxon>Pseudomonadota</taxon>
        <taxon>Betaproteobacteria</taxon>
        <taxon>Neisseriales</taxon>
        <taxon>Neisseriaceae</taxon>
        <taxon>Snodgrassella</taxon>
    </lineage>
</organism>